<evidence type="ECO:0000313" key="6">
    <source>
        <dbReference type="Proteomes" id="UP000651837"/>
    </source>
</evidence>
<dbReference type="EMBL" id="QGGQ01000003">
    <property type="protein sequence ID" value="PWK24164.1"/>
    <property type="molecule type" value="Genomic_DNA"/>
</dbReference>
<protein>
    <recommendedName>
        <fullName evidence="7">DUF2933 domain-containing protein</fullName>
    </recommendedName>
</protein>
<keyword evidence="2" id="KW-0472">Membrane</keyword>
<dbReference type="Proteomes" id="UP000245667">
    <property type="component" value="Unassembled WGS sequence"/>
</dbReference>
<evidence type="ECO:0000256" key="2">
    <source>
        <dbReference type="SAM" id="Phobius"/>
    </source>
</evidence>
<dbReference type="AlphaFoldDB" id="A0A316E117"/>
<reference evidence="4 5" key="1">
    <citation type="submission" date="2018-05" db="EMBL/GenBank/DDBJ databases">
        <title>Genomic Encyclopedia of Archaeal and Bacterial Type Strains, Phase II (KMG-II): from individual species to whole genera.</title>
        <authorList>
            <person name="Goeker M."/>
        </authorList>
    </citation>
    <scope>NUCLEOTIDE SEQUENCE [LARGE SCALE GENOMIC DNA]</scope>
    <source>
        <strain evidence="4 5">DSM 23514</strain>
    </source>
</reference>
<dbReference type="Proteomes" id="UP000651837">
    <property type="component" value="Unassembled WGS sequence"/>
</dbReference>
<dbReference type="EMBL" id="JACWLN010000003">
    <property type="protein sequence ID" value="MBD1260705.1"/>
    <property type="molecule type" value="Genomic_DNA"/>
</dbReference>
<feature type="transmembrane region" description="Helical" evidence="2">
    <location>
        <begin position="5"/>
        <end position="25"/>
    </location>
</feature>
<feature type="transmembrane region" description="Helical" evidence="2">
    <location>
        <begin position="31"/>
        <end position="47"/>
    </location>
</feature>
<feature type="region of interest" description="Disordered" evidence="1">
    <location>
        <begin position="56"/>
        <end position="80"/>
    </location>
</feature>
<keyword evidence="6" id="KW-1185">Reference proteome</keyword>
<keyword evidence="2" id="KW-1133">Transmembrane helix</keyword>
<proteinExistence type="predicted"/>
<comment type="caution">
    <text evidence="4">The sequence shown here is derived from an EMBL/GenBank/DDBJ whole genome shotgun (WGS) entry which is preliminary data.</text>
</comment>
<evidence type="ECO:0000313" key="3">
    <source>
        <dbReference type="EMBL" id="MBD1260705.1"/>
    </source>
</evidence>
<name>A0A316E117_9FLAO</name>
<keyword evidence="2" id="KW-0812">Transmembrane</keyword>
<accession>A0A316E117</accession>
<dbReference type="RefSeq" id="WP_067035924.1">
    <property type="nucleotide sequence ID" value="NZ_JACWLN010000003.1"/>
</dbReference>
<evidence type="ECO:0000256" key="1">
    <source>
        <dbReference type="SAM" id="MobiDB-lite"/>
    </source>
</evidence>
<feature type="compositionally biased region" description="Basic and acidic residues" evidence="1">
    <location>
        <begin position="57"/>
        <end position="80"/>
    </location>
</feature>
<evidence type="ECO:0000313" key="5">
    <source>
        <dbReference type="Proteomes" id="UP000245667"/>
    </source>
</evidence>
<evidence type="ECO:0008006" key="7">
    <source>
        <dbReference type="Google" id="ProtNLM"/>
    </source>
</evidence>
<organism evidence="4 5">
    <name type="scientific">Maribacter polysiphoniae</name>
    <dbReference type="NCBI Taxonomy" id="429344"/>
    <lineage>
        <taxon>Bacteria</taxon>
        <taxon>Pseudomonadati</taxon>
        <taxon>Bacteroidota</taxon>
        <taxon>Flavobacteriia</taxon>
        <taxon>Flavobacteriales</taxon>
        <taxon>Flavobacteriaceae</taxon>
        <taxon>Maribacter</taxon>
    </lineage>
</organism>
<sequence length="80" mass="9405">MKNHWIWMILGCGLPLLFIFFAPAFGIKGNLTLFTFIVIMFAVHLLMPMRHGGHTHGLTEDNLKRKKEEKEKHDQKQHQH</sequence>
<dbReference type="OrthoDB" id="1449788at2"/>
<gene>
    <name evidence="3" type="ORF">HZY62_08910</name>
    <name evidence="4" type="ORF">LX92_01751</name>
</gene>
<reference evidence="3 6" key="2">
    <citation type="submission" date="2020-07" db="EMBL/GenBank/DDBJ databases">
        <title>The draft genome sequence of Maribacter polysiphoniae KCTC 22021.</title>
        <authorList>
            <person name="Mu L."/>
        </authorList>
    </citation>
    <scope>NUCLEOTIDE SEQUENCE [LARGE SCALE GENOMIC DNA]</scope>
    <source>
        <strain evidence="3 6">KCTC 22021</strain>
    </source>
</reference>
<evidence type="ECO:0000313" key="4">
    <source>
        <dbReference type="EMBL" id="PWK24164.1"/>
    </source>
</evidence>